<dbReference type="Proteomes" id="UP000281549">
    <property type="component" value="Unassembled WGS sequence"/>
</dbReference>
<proteinExistence type="predicted"/>
<dbReference type="EMBL" id="ML007096">
    <property type="protein sequence ID" value="RKP16042.1"/>
    <property type="molecule type" value="Genomic_DNA"/>
</dbReference>
<evidence type="ECO:0000313" key="2">
    <source>
        <dbReference type="Proteomes" id="UP000281549"/>
    </source>
</evidence>
<sequence length="115" mass="12841">MFVGSLSLLRRNAAQFILPLAPLTTLCSPPATTMQMVLPTSSNLIDFNDPFTVHNQSFMDIPKPNTYNFPLEKVELRLVGNLEIAKLTLMLGKLVLRELKLLYANSKNFTPACNC</sequence>
<protein>
    <submittedName>
        <fullName evidence="1">Uncharacterized protein</fullName>
    </submittedName>
</protein>
<dbReference type="AlphaFoldDB" id="A0A4P9YB17"/>
<evidence type="ECO:0000313" key="1">
    <source>
        <dbReference type="EMBL" id="RKP16042.1"/>
    </source>
</evidence>
<accession>A0A4P9YB17</accession>
<reference evidence="2" key="1">
    <citation type="journal article" date="2018" name="Nat. Microbiol.">
        <title>Leveraging single-cell genomics to expand the fungal tree of life.</title>
        <authorList>
            <person name="Ahrendt S.R."/>
            <person name="Quandt C.A."/>
            <person name="Ciobanu D."/>
            <person name="Clum A."/>
            <person name="Salamov A."/>
            <person name="Andreopoulos B."/>
            <person name="Cheng J.F."/>
            <person name="Woyke T."/>
            <person name="Pelin A."/>
            <person name="Henrissat B."/>
            <person name="Reynolds N.K."/>
            <person name="Benny G.L."/>
            <person name="Smith M.E."/>
            <person name="James T.Y."/>
            <person name="Grigoriev I.V."/>
        </authorList>
    </citation>
    <scope>NUCLEOTIDE SEQUENCE [LARGE SCALE GENOMIC DNA]</scope>
    <source>
        <strain evidence="2">CSF55</strain>
    </source>
</reference>
<name>A0A4P9YB17_ROZAC</name>
<organism evidence="1 2">
    <name type="scientific">Rozella allomycis (strain CSF55)</name>
    <dbReference type="NCBI Taxonomy" id="988480"/>
    <lineage>
        <taxon>Eukaryota</taxon>
        <taxon>Fungi</taxon>
        <taxon>Fungi incertae sedis</taxon>
        <taxon>Cryptomycota</taxon>
        <taxon>Cryptomycota incertae sedis</taxon>
        <taxon>Rozella</taxon>
    </lineage>
</organism>
<gene>
    <name evidence="1" type="ORF">ROZALSC1DRAFT_25734</name>
</gene>